<dbReference type="PANTHER" id="PTHR37610:SF97">
    <property type="entry name" value="RETROTRANSPOSON GAG DOMAIN-CONTAINING PROTEIN"/>
    <property type="match status" value="1"/>
</dbReference>
<dbReference type="EMBL" id="LXQA010055128">
    <property type="protein sequence ID" value="MCI04355.1"/>
    <property type="molecule type" value="Genomic_DNA"/>
</dbReference>
<reference evidence="1 2" key="1">
    <citation type="journal article" date="2018" name="Front. Plant Sci.">
        <title>Red Clover (Trifolium pratense) and Zigzag Clover (T. medium) - A Picture of Genomic Similarities and Differences.</title>
        <authorList>
            <person name="Dluhosova J."/>
            <person name="Istvanek J."/>
            <person name="Nedelnik J."/>
            <person name="Repkova J."/>
        </authorList>
    </citation>
    <scope>NUCLEOTIDE SEQUENCE [LARGE SCALE GENOMIC DNA]</scope>
    <source>
        <strain evidence="2">cv. 10/8</strain>
        <tissue evidence="1">Leaf</tissue>
    </source>
</reference>
<organism evidence="1 2">
    <name type="scientific">Trifolium medium</name>
    <dbReference type="NCBI Taxonomy" id="97028"/>
    <lineage>
        <taxon>Eukaryota</taxon>
        <taxon>Viridiplantae</taxon>
        <taxon>Streptophyta</taxon>
        <taxon>Embryophyta</taxon>
        <taxon>Tracheophyta</taxon>
        <taxon>Spermatophyta</taxon>
        <taxon>Magnoliopsida</taxon>
        <taxon>eudicotyledons</taxon>
        <taxon>Gunneridae</taxon>
        <taxon>Pentapetalae</taxon>
        <taxon>rosids</taxon>
        <taxon>fabids</taxon>
        <taxon>Fabales</taxon>
        <taxon>Fabaceae</taxon>
        <taxon>Papilionoideae</taxon>
        <taxon>50 kb inversion clade</taxon>
        <taxon>NPAAA clade</taxon>
        <taxon>Hologalegina</taxon>
        <taxon>IRL clade</taxon>
        <taxon>Trifolieae</taxon>
        <taxon>Trifolium</taxon>
    </lineage>
</organism>
<accession>A0A392P0M8</accession>
<comment type="caution">
    <text evidence="1">The sequence shown here is derived from an EMBL/GenBank/DDBJ whole genome shotgun (WGS) entry which is preliminary data.</text>
</comment>
<sequence>MIRALGAKNKLCFIDDFIPVPDVFNLNRSAWERCNHLIHSWIFNSVYAPIAQTIVLSENVINVRHDLKERFAKTDCIRISTLRSSLNNLKQGSKSVLDYFTEIKGLWEELNTHRPMPTCLNDSFSVVKIQVLLMEPLHSINRMYSIVIQEE</sequence>
<dbReference type="AlphaFoldDB" id="A0A392P0M8"/>
<keyword evidence="2" id="KW-1185">Reference proteome</keyword>
<dbReference type="Proteomes" id="UP000265520">
    <property type="component" value="Unassembled WGS sequence"/>
</dbReference>
<evidence type="ECO:0000313" key="1">
    <source>
        <dbReference type="EMBL" id="MCI04355.1"/>
    </source>
</evidence>
<proteinExistence type="predicted"/>
<protein>
    <submittedName>
        <fullName evidence="1">Integrase catalytic region</fullName>
    </submittedName>
</protein>
<evidence type="ECO:0000313" key="2">
    <source>
        <dbReference type="Proteomes" id="UP000265520"/>
    </source>
</evidence>
<dbReference type="PANTHER" id="PTHR37610">
    <property type="entry name" value="CCHC-TYPE DOMAIN-CONTAINING PROTEIN"/>
    <property type="match status" value="1"/>
</dbReference>
<feature type="non-terminal residue" evidence="1">
    <location>
        <position position="151"/>
    </location>
</feature>
<name>A0A392P0M8_9FABA</name>